<organism evidence="1 2">
    <name type="scientific">Salininema proteolyticum</name>
    <dbReference type="NCBI Taxonomy" id="1607685"/>
    <lineage>
        <taxon>Bacteria</taxon>
        <taxon>Bacillati</taxon>
        <taxon>Actinomycetota</taxon>
        <taxon>Actinomycetes</taxon>
        <taxon>Glycomycetales</taxon>
        <taxon>Glycomycetaceae</taxon>
        <taxon>Salininema</taxon>
    </lineage>
</organism>
<dbReference type="Proteomes" id="UP001595823">
    <property type="component" value="Unassembled WGS sequence"/>
</dbReference>
<protein>
    <submittedName>
        <fullName evidence="1">Uncharacterized protein</fullName>
    </submittedName>
</protein>
<sequence>MSSFGELHGLTAALTTLSDKLKGEASSLGTEAKALAGQLAAIGAANAQPVSSAAEVTEQLHETLGRFDNQVAEASAMIAQLRK</sequence>
<dbReference type="RefSeq" id="WP_380621149.1">
    <property type="nucleotide sequence ID" value="NZ_JBHSDK010000015.1"/>
</dbReference>
<keyword evidence="2" id="KW-1185">Reference proteome</keyword>
<comment type="caution">
    <text evidence="1">The sequence shown here is derived from an EMBL/GenBank/DDBJ whole genome shotgun (WGS) entry which is preliminary data.</text>
</comment>
<evidence type="ECO:0000313" key="2">
    <source>
        <dbReference type="Proteomes" id="UP001595823"/>
    </source>
</evidence>
<proteinExistence type="predicted"/>
<reference evidence="2" key="1">
    <citation type="journal article" date="2019" name="Int. J. Syst. Evol. Microbiol.">
        <title>The Global Catalogue of Microorganisms (GCM) 10K type strain sequencing project: providing services to taxonomists for standard genome sequencing and annotation.</title>
        <authorList>
            <consortium name="The Broad Institute Genomics Platform"/>
            <consortium name="The Broad Institute Genome Sequencing Center for Infectious Disease"/>
            <person name="Wu L."/>
            <person name="Ma J."/>
        </authorList>
    </citation>
    <scope>NUCLEOTIDE SEQUENCE [LARGE SCALE GENOMIC DNA]</scope>
    <source>
        <strain evidence="2">IBRC-M 10908</strain>
    </source>
</reference>
<evidence type="ECO:0000313" key="1">
    <source>
        <dbReference type="EMBL" id="MFC4335867.1"/>
    </source>
</evidence>
<accession>A0ABV8TZL4</accession>
<name>A0ABV8TZL4_9ACTN</name>
<dbReference type="EMBL" id="JBHSDK010000015">
    <property type="protein sequence ID" value="MFC4335867.1"/>
    <property type="molecule type" value="Genomic_DNA"/>
</dbReference>
<gene>
    <name evidence="1" type="ORF">ACFPET_11705</name>
</gene>